<dbReference type="AlphaFoldDB" id="A0A6G6WAC1"/>
<dbReference type="KEGG" id="nano:G5V58_04295"/>
<gene>
    <name evidence="2" type="ORF">G5V58_04295</name>
</gene>
<evidence type="ECO:0000259" key="1">
    <source>
        <dbReference type="Pfam" id="PF04101"/>
    </source>
</evidence>
<sequence>MIGYYVHHVGRGHLHRATAIAQALGEPVTGFSSLPEPPDWPGPWIQLERDDADEGAGDLASTDRTAGDRLHWVPLGHHGLRSRMAEIAAWIRHVAPRVFVVDVSVEVAVLVRLHGIPVVTVAGPGHRDDQAHQLGYDVSDTILACWPAGAAGLLTGVRPGVLERLVPVGGLSRFPVVERGERRPGPPRVVLMSGAGGRDLDAHRLELAQKETPDWEWTVLDAELGTWVEDPSGLLADADVAITHAGQNAVAEIAASRVPAVVVPQERPHREQRTTGAVLSRGPWPAVVLDDFPAHGWSEVLEQARGLDGAAWALWCDGDAAHRAADVVRTVGAGGQP</sequence>
<protein>
    <submittedName>
        <fullName evidence="2">Glycosyl transferase</fullName>
    </submittedName>
</protein>
<dbReference type="InterPro" id="IPR007235">
    <property type="entry name" value="Glyco_trans_28_C"/>
</dbReference>
<dbReference type="EMBL" id="CP049257">
    <property type="protein sequence ID" value="QIG42093.1"/>
    <property type="molecule type" value="Genomic_DNA"/>
</dbReference>
<dbReference type="Pfam" id="PF04101">
    <property type="entry name" value="Glyco_tran_28_C"/>
    <property type="match status" value="1"/>
</dbReference>
<evidence type="ECO:0000313" key="3">
    <source>
        <dbReference type="Proteomes" id="UP000502996"/>
    </source>
</evidence>
<feature type="domain" description="Glycosyl transferase family 28 C-terminal" evidence="1">
    <location>
        <begin position="230"/>
        <end position="271"/>
    </location>
</feature>
<evidence type="ECO:0000313" key="2">
    <source>
        <dbReference type="EMBL" id="QIG42093.1"/>
    </source>
</evidence>
<accession>A0A6G6WAC1</accession>
<dbReference type="SUPFAM" id="SSF53756">
    <property type="entry name" value="UDP-Glycosyltransferase/glycogen phosphorylase"/>
    <property type="match status" value="1"/>
</dbReference>
<dbReference type="Proteomes" id="UP000502996">
    <property type="component" value="Chromosome"/>
</dbReference>
<dbReference type="RefSeq" id="WP_165229063.1">
    <property type="nucleotide sequence ID" value="NZ_CP049257.1"/>
</dbReference>
<reference evidence="2 3" key="1">
    <citation type="submission" date="2020-02" db="EMBL/GenBank/DDBJ databases">
        <title>Full genome sequence of Nocardioides sp. R-3366.</title>
        <authorList>
            <person name="Im W.-T."/>
        </authorList>
    </citation>
    <scope>NUCLEOTIDE SEQUENCE [LARGE SCALE GENOMIC DNA]</scope>
    <source>
        <strain evidence="2 3">R-3366</strain>
    </source>
</reference>
<keyword evidence="2" id="KW-0808">Transferase</keyword>
<dbReference type="GO" id="GO:0016758">
    <property type="term" value="F:hexosyltransferase activity"/>
    <property type="evidence" value="ECO:0007669"/>
    <property type="project" value="InterPro"/>
</dbReference>
<dbReference type="Gene3D" id="3.40.50.2000">
    <property type="entry name" value="Glycogen Phosphorylase B"/>
    <property type="match status" value="1"/>
</dbReference>
<proteinExistence type="predicted"/>
<organism evidence="2 3">
    <name type="scientific">Nocardioides anomalus</name>
    <dbReference type="NCBI Taxonomy" id="2712223"/>
    <lineage>
        <taxon>Bacteria</taxon>
        <taxon>Bacillati</taxon>
        <taxon>Actinomycetota</taxon>
        <taxon>Actinomycetes</taxon>
        <taxon>Propionibacteriales</taxon>
        <taxon>Nocardioidaceae</taxon>
        <taxon>Nocardioides</taxon>
    </lineage>
</organism>
<name>A0A6G6WAC1_9ACTN</name>
<keyword evidence="3" id="KW-1185">Reference proteome</keyword>